<evidence type="ECO:0000259" key="5">
    <source>
        <dbReference type="PROSITE" id="PS50977"/>
    </source>
</evidence>
<dbReference type="RefSeq" id="WP_017798406.1">
    <property type="nucleotide sequence ID" value="NZ_BSKO01000001.1"/>
</dbReference>
<dbReference type="Proteomes" id="UP001275436">
    <property type="component" value="Unassembled WGS sequence"/>
</dbReference>
<gene>
    <name evidence="6" type="ORF">MACH08_36520</name>
</gene>
<feature type="domain" description="HTH tetR-type" evidence="5">
    <location>
        <begin position="1"/>
        <end position="61"/>
    </location>
</feature>
<keyword evidence="2 4" id="KW-0238">DNA-binding</keyword>
<dbReference type="Pfam" id="PF00440">
    <property type="entry name" value="TetR_N"/>
    <property type="match status" value="1"/>
</dbReference>
<reference evidence="6 7" key="1">
    <citation type="submission" date="2023-02" db="EMBL/GenBank/DDBJ databases">
        <title>Oceanobacillus kimchii IFOP_LL358 isolated form Alexandrium catenella lab strain.</title>
        <authorList>
            <person name="Gajardo G."/>
            <person name="Ueki S."/>
            <person name="Maruyama F."/>
        </authorList>
    </citation>
    <scope>NUCLEOTIDE SEQUENCE [LARGE SCALE GENOMIC DNA]</scope>
    <source>
        <strain evidence="6 7">IFOP_LL358</strain>
    </source>
</reference>
<protein>
    <submittedName>
        <fullName evidence="6">TetR family transcriptional regulator</fullName>
    </submittedName>
</protein>
<evidence type="ECO:0000256" key="3">
    <source>
        <dbReference type="ARBA" id="ARBA00023163"/>
    </source>
</evidence>
<dbReference type="Gene3D" id="1.10.10.60">
    <property type="entry name" value="Homeodomain-like"/>
    <property type="match status" value="1"/>
</dbReference>
<proteinExistence type="predicted"/>
<dbReference type="InterPro" id="IPR036271">
    <property type="entry name" value="Tet_transcr_reg_TetR-rel_C_sf"/>
</dbReference>
<feature type="DNA-binding region" description="H-T-H motif" evidence="4">
    <location>
        <begin position="24"/>
        <end position="43"/>
    </location>
</feature>
<organism evidence="6 7">
    <name type="scientific">Oceanobacillus kimchii</name>
    <dbReference type="NCBI Taxonomy" id="746691"/>
    <lineage>
        <taxon>Bacteria</taxon>
        <taxon>Bacillati</taxon>
        <taxon>Bacillota</taxon>
        <taxon>Bacilli</taxon>
        <taxon>Bacillales</taxon>
        <taxon>Bacillaceae</taxon>
        <taxon>Oceanobacillus</taxon>
    </lineage>
</organism>
<dbReference type="EMBL" id="BSKO01000001">
    <property type="protein sequence ID" value="GLO67868.1"/>
    <property type="molecule type" value="Genomic_DNA"/>
</dbReference>
<evidence type="ECO:0000256" key="4">
    <source>
        <dbReference type="PROSITE-ProRule" id="PRU00335"/>
    </source>
</evidence>
<dbReference type="PROSITE" id="PS50977">
    <property type="entry name" value="HTH_TETR_2"/>
    <property type="match status" value="1"/>
</dbReference>
<keyword evidence="3" id="KW-0804">Transcription</keyword>
<evidence type="ECO:0000313" key="6">
    <source>
        <dbReference type="EMBL" id="GLO67868.1"/>
    </source>
</evidence>
<comment type="caution">
    <text evidence="6">The sequence shown here is derived from an EMBL/GenBank/DDBJ whole genome shotgun (WGS) entry which is preliminary data.</text>
</comment>
<keyword evidence="7" id="KW-1185">Reference proteome</keyword>
<dbReference type="PANTHER" id="PTHR47506:SF6">
    <property type="entry name" value="HTH-TYPE TRANSCRIPTIONAL REPRESSOR NEMR"/>
    <property type="match status" value="1"/>
</dbReference>
<sequence>MHTKDKILIEGMELFARQGYEGTSMTSIANAVGIKKSSLYAHYKSKAGLFLDVSQKISSDYIDFVKNSLKNEGKNIQETLHLSFLTNVHDLANNDSSIEFYNRFISYPPEDVKERLLTIMVNSEETARALFEETIKKGQEVGEITTVVTAKEAANVFYGLLDGLSYETSYYTFDIIEKHGEQMWKVFWRGMKA</sequence>
<name>A0ABQ5TM21_9BACI</name>
<evidence type="ECO:0000313" key="7">
    <source>
        <dbReference type="Proteomes" id="UP001275436"/>
    </source>
</evidence>
<dbReference type="PANTHER" id="PTHR47506">
    <property type="entry name" value="TRANSCRIPTIONAL REGULATORY PROTEIN"/>
    <property type="match status" value="1"/>
</dbReference>
<dbReference type="SUPFAM" id="SSF48498">
    <property type="entry name" value="Tetracyclin repressor-like, C-terminal domain"/>
    <property type="match status" value="1"/>
</dbReference>
<dbReference type="InterPro" id="IPR009057">
    <property type="entry name" value="Homeodomain-like_sf"/>
</dbReference>
<dbReference type="SUPFAM" id="SSF46689">
    <property type="entry name" value="Homeodomain-like"/>
    <property type="match status" value="1"/>
</dbReference>
<accession>A0ABQ5TM21</accession>
<dbReference type="Gene3D" id="1.10.357.10">
    <property type="entry name" value="Tetracycline Repressor, domain 2"/>
    <property type="match status" value="1"/>
</dbReference>
<keyword evidence="1" id="KW-0805">Transcription regulation</keyword>
<evidence type="ECO:0000256" key="2">
    <source>
        <dbReference type="ARBA" id="ARBA00023125"/>
    </source>
</evidence>
<evidence type="ECO:0000256" key="1">
    <source>
        <dbReference type="ARBA" id="ARBA00023015"/>
    </source>
</evidence>
<dbReference type="PRINTS" id="PR00455">
    <property type="entry name" value="HTHTETR"/>
</dbReference>
<dbReference type="InterPro" id="IPR001647">
    <property type="entry name" value="HTH_TetR"/>
</dbReference>